<dbReference type="InterPro" id="IPR052482">
    <property type="entry name" value="mtLSU_mL37"/>
</dbReference>
<comment type="similarity">
    <text evidence="6">Belongs to the mitochondrion-specific ribosomal protein mL37 family.</text>
</comment>
<comment type="caution">
    <text evidence="9">The sequence shown here is derived from an EMBL/GenBank/DDBJ whole genome shotgun (WGS) entry which is preliminary data.</text>
</comment>
<dbReference type="GO" id="GO:0005739">
    <property type="term" value="C:mitochondrion"/>
    <property type="evidence" value="ECO:0007669"/>
    <property type="project" value="UniProtKB-SubCell"/>
</dbReference>
<name>A0AAN9TV35_9HEMI</name>
<keyword evidence="4" id="KW-0496">Mitochondrion</keyword>
<sequence length="403" mass="46651">MIRWKRYQLFQTGKRKIVIRDLLKQMNAANVPLEAATEVVKENVYYPGKRLETRGIRKLPPKLDSSHPNWKETPCLVNRDHNVLVGGLNQAKIFTNSVETKEGLPSQIESLYDADTVDKHIELVQMAFASALVYDTTQLRLPVRKDPERPAWVFPREYGITDQRKNYVLCNRLIHLCELIAGLDVSQNRYKFEDAYFSLPLLRDEDVIQSQIRADLLILSKDSLKSLENPEQTLNTELPDISPMKYTISLPEENLYELENIFPLTENASFKHVHTAIIHFNATEVHNLYKTPVLESQTTARSLMKAFTIAAAQARYLYGENVQRLPEPVVVQCIQTDAKYFHFCVFQLNTLEWSPSNQSVRNIFWSEPVIPAYEFGGYFEGQPTITSFNKEVFKKFLAFYLHR</sequence>
<evidence type="ECO:0000256" key="7">
    <source>
        <dbReference type="ARBA" id="ARBA00039442"/>
    </source>
</evidence>
<keyword evidence="10" id="KW-1185">Reference proteome</keyword>
<protein>
    <recommendedName>
        <fullName evidence="7">Large ribosomal subunit protein mL37</fullName>
    </recommendedName>
    <alternativeName>
        <fullName evidence="8">39S ribosomal protein L37, mitochondrial</fullName>
    </alternativeName>
</protein>
<dbReference type="AlphaFoldDB" id="A0AAN9TV35"/>
<dbReference type="Pfam" id="PF07147">
    <property type="entry name" value="PDCD9"/>
    <property type="match status" value="1"/>
</dbReference>
<dbReference type="GO" id="GO:0006412">
    <property type="term" value="P:translation"/>
    <property type="evidence" value="ECO:0007669"/>
    <property type="project" value="InterPro"/>
</dbReference>
<dbReference type="EMBL" id="JBBCAQ010000002">
    <property type="protein sequence ID" value="KAK7605452.1"/>
    <property type="molecule type" value="Genomic_DNA"/>
</dbReference>
<gene>
    <name evidence="9" type="ORF">V9T40_007310</name>
</gene>
<evidence type="ECO:0000256" key="5">
    <source>
        <dbReference type="ARBA" id="ARBA00023274"/>
    </source>
</evidence>
<dbReference type="PANTHER" id="PTHR15889:SF2">
    <property type="entry name" value="LARGE RIBOSOMAL SUBUNIT PROTEIN ML37"/>
    <property type="match status" value="1"/>
</dbReference>
<keyword evidence="2" id="KW-0809">Transit peptide</keyword>
<evidence type="ECO:0000256" key="6">
    <source>
        <dbReference type="ARBA" id="ARBA00037985"/>
    </source>
</evidence>
<proteinExistence type="inferred from homology"/>
<comment type="subcellular location">
    <subcellularLocation>
        <location evidence="1">Mitochondrion</location>
    </subcellularLocation>
</comment>
<evidence type="ECO:0000256" key="2">
    <source>
        <dbReference type="ARBA" id="ARBA00022946"/>
    </source>
</evidence>
<accession>A0AAN9TV35</accession>
<dbReference type="GO" id="GO:1990904">
    <property type="term" value="C:ribonucleoprotein complex"/>
    <property type="evidence" value="ECO:0007669"/>
    <property type="project" value="UniProtKB-KW"/>
</dbReference>
<evidence type="ECO:0000256" key="3">
    <source>
        <dbReference type="ARBA" id="ARBA00022980"/>
    </source>
</evidence>
<reference evidence="9 10" key="1">
    <citation type="submission" date="2024-03" db="EMBL/GenBank/DDBJ databases">
        <title>Adaptation during the transition from Ophiocordyceps entomopathogen to insect associate is accompanied by gene loss and intensified selection.</title>
        <authorList>
            <person name="Ward C.M."/>
            <person name="Onetto C.A."/>
            <person name="Borneman A.R."/>
        </authorList>
    </citation>
    <scope>NUCLEOTIDE SEQUENCE [LARGE SCALE GENOMIC DNA]</scope>
    <source>
        <strain evidence="9">AWRI1</strain>
        <tissue evidence="9">Single Adult Female</tissue>
    </source>
</reference>
<dbReference type="Proteomes" id="UP001367676">
    <property type="component" value="Unassembled WGS sequence"/>
</dbReference>
<evidence type="ECO:0000256" key="1">
    <source>
        <dbReference type="ARBA" id="ARBA00004173"/>
    </source>
</evidence>
<organism evidence="9 10">
    <name type="scientific">Parthenolecanium corni</name>
    <dbReference type="NCBI Taxonomy" id="536013"/>
    <lineage>
        <taxon>Eukaryota</taxon>
        <taxon>Metazoa</taxon>
        <taxon>Ecdysozoa</taxon>
        <taxon>Arthropoda</taxon>
        <taxon>Hexapoda</taxon>
        <taxon>Insecta</taxon>
        <taxon>Pterygota</taxon>
        <taxon>Neoptera</taxon>
        <taxon>Paraneoptera</taxon>
        <taxon>Hemiptera</taxon>
        <taxon>Sternorrhyncha</taxon>
        <taxon>Coccoidea</taxon>
        <taxon>Coccidae</taxon>
        <taxon>Parthenolecanium</taxon>
    </lineage>
</organism>
<evidence type="ECO:0000256" key="4">
    <source>
        <dbReference type="ARBA" id="ARBA00023128"/>
    </source>
</evidence>
<dbReference type="InterPro" id="IPR010793">
    <property type="entry name" value="Ribosomal_mL37/mL65"/>
</dbReference>
<dbReference type="GO" id="GO:0005840">
    <property type="term" value="C:ribosome"/>
    <property type="evidence" value="ECO:0007669"/>
    <property type="project" value="UniProtKB-KW"/>
</dbReference>
<evidence type="ECO:0000313" key="10">
    <source>
        <dbReference type="Proteomes" id="UP001367676"/>
    </source>
</evidence>
<evidence type="ECO:0000256" key="8">
    <source>
        <dbReference type="ARBA" id="ARBA00041617"/>
    </source>
</evidence>
<dbReference type="GO" id="GO:0003735">
    <property type="term" value="F:structural constituent of ribosome"/>
    <property type="evidence" value="ECO:0007669"/>
    <property type="project" value="InterPro"/>
</dbReference>
<keyword evidence="5" id="KW-0687">Ribonucleoprotein</keyword>
<keyword evidence="3" id="KW-0689">Ribosomal protein</keyword>
<evidence type="ECO:0000313" key="9">
    <source>
        <dbReference type="EMBL" id="KAK7605452.1"/>
    </source>
</evidence>
<dbReference type="PANTHER" id="PTHR15889">
    <property type="entry name" value="MITOCHONDRIAL RIBOSOMAL PROTEIN L37"/>
    <property type="match status" value="1"/>
</dbReference>